<keyword evidence="1" id="KW-0378">Hydrolase</keyword>
<keyword evidence="1" id="KW-0449">Lipoprotein</keyword>
<name>A0A182IY91_ANOAO</name>
<dbReference type="PANTHER" id="PTHR10443">
    <property type="entry name" value="MICROSOMAL DIPEPTIDASE"/>
    <property type="match status" value="1"/>
</dbReference>
<comment type="similarity">
    <text evidence="1">Belongs to the metallo-dependent hydrolases superfamily. Peptidase M19 family.</text>
</comment>
<dbReference type="InterPro" id="IPR008257">
    <property type="entry name" value="Pept_M19"/>
</dbReference>
<dbReference type="GO" id="GO:0046872">
    <property type="term" value="F:metal ion binding"/>
    <property type="evidence" value="ECO:0007669"/>
    <property type="project" value="UniProtKB-UniRule"/>
</dbReference>
<comment type="catalytic activity">
    <reaction evidence="1">
        <text>an L-aminoacyl-L-amino acid + H2O = 2 an L-alpha-amino acid</text>
        <dbReference type="Rhea" id="RHEA:48940"/>
        <dbReference type="ChEBI" id="CHEBI:15377"/>
        <dbReference type="ChEBI" id="CHEBI:59869"/>
        <dbReference type="ChEBI" id="CHEBI:77460"/>
        <dbReference type="EC" id="3.4.13.19"/>
    </reaction>
</comment>
<dbReference type="SUPFAM" id="SSF51556">
    <property type="entry name" value="Metallo-dependent hydrolases"/>
    <property type="match status" value="1"/>
</dbReference>
<dbReference type="PROSITE" id="PS00869">
    <property type="entry name" value="RENAL_DIPEPTIDASE_1"/>
    <property type="match status" value="1"/>
</dbReference>
<dbReference type="VEuPathDB" id="VectorBase:AATE007795"/>
<evidence type="ECO:0000313" key="2">
    <source>
        <dbReference type="EnsemblMetazoa" id="AATE007795-PA.1"/>
    </source>
</evidence>
<dbReference type="EnsemblMetazoa" id="AATE007795-RA">
    <property type="protein sequence ID" value="AATE007795-PA.1"/>
    <property type="gene ID" value="AATE007795"/>
</dbReference>
<keyword evidence="1" id="KW-0862">Zinc</keyword>
<dbReference type="STRING" id="41427.A0A182IY91"/>
<dbReference type="PANTHER" id="PTHR10443:SF45">
    <property type="entry name" value="DIPEPTIDASE"/>
    <property type="match status" value="1"/>
</dbReference>
<dbReference type="PROSITE" id="PS51365">
    <property type="entry name" value="RENAL_DIPEPTIDASE_2"/>
    <property type="match status" value="1"/>
</dbReference>
<dbReference type="GO" id="GO:0006508">
    <property type="term" value="P:proteolysis"/>
    <property type="evidence" value="ECO:0007669"/>
    <property type="project" value="UniProtKB-KW"/>
</dbReference>
<comment type="subunit">
    <text evidence="1">Homodimer; disulfide-linked.</text>
</comment>
<proteinExistence type="inferred from homology"/>
<dbReference type="InterPro" id="IPR000180">
    <property type="entry name" value="Dipep_AS"/>
</dbReference>
<evidence type="ECO:0000256" key="1">
    <source>
        <dbReference type="RuleBase" id="RU341113"/>
    </source>
</evidence>
<sequence>LSRRLVRLHCENMSFFARVMAHKKTVTLGVLTLSAVIAVAIAVPIATNTGPDSDIPPQVNQLYGRTVLDEVPLIDGHNDLPWNLYNFERNRINGFDLNSDLKAHPVWGPSTSSHTDIPRLREGKVGAQFWVAYVSCGNQYKDAVERTLEQIDVIKRIVRKYPEHMQYVTSTEGIMEAFRAGKIGSLIAVEGGHSMDSRLAVLRMYYELGVRYMTLTHSCNTPWADASPIDNQANAVLRNVTVWGRNVVWEMNRLGMLIDLSHVSHGVMLDVLEHTKAPVIFSHSSSHAVFQHHRNVQDDVLQKVVQNKGIVMVNFYTGFIGGKSINNVLTHLNYIKSITGPDHIGLGGDFDGVDDTPVGLDDVSKYPDLFDLLADGTYTNGTTFTPWTREDLRKLAGENLLRVFGEVERVRDSMVDVEPYEDLIPYQDFVEAGVAEQPCMSDMDIHKA</sequence>
<reference evidence="2" key="1">
    <citation type="submission" date="2022-08" db="UniProtKB">
        <authorList>
            <consortium name="EnsemblMetazoa"/>
        </authorList>
    </citation>
    <scope>IDENTIFICATION</scope>
    <source>
        <strain evidence="2">EBRO</strain>
    </source>
</reference>
<comment type="subcellular location">
    <subcellularLocation>
        <location evidence="1">Membrane</location>
        <topology evidence="1">Lipid-anchor</topology>
        <topology evidence="1">GPI-anchor</topology>
    </subcellularLocation>
</comment>
<dbReference type="AlphaFoldDB" id="A0A182IY91"/>
<keyword evidence="1" id="KW-0325">Glycoprotein</keyword>
<keyword evidence="1" id="KW-1015">Disulfide bond</keyword>
<comment type="cofactor">
    <cofactor evidence="1">
        <name>Zn(2+)</name>
        <dbReference type="ChEBI" id="CHEBI:29105"/>
    </cofactor>
</comment>
<dbReference type="GO" id="GO:0098552">
    <property type="term" value="C:side of membrane"/>
    <property type="evidence" value="ECO:0007669"/>
    <property type="project" value="UniProtKB-KW"/>
</dbReference>
<keyword evidence="1" id="KW-0472">Membrane</keyword>
<organism evidence="2">
    <name type="scientific">Anopheles atroparvus</name>
    <name type="common">European mosquito</name>
    <dbReference type="NCBI Taxonomy" id="41427"/>
    <lineage>
        <taxon>Eukaryota</taxon>
        <taxon>Metazoa</taxon>
        <taxon>Ecdysozoa</taxon>
        <taxon>Arthropoda</taxon>
        <taxon>Hexapoda</taxon>
        <taxon>Insecta</taxon>
        <taxon>Pterygota</taxon>
        <taxon>Neoptera</taxon>
        <taxon>Endopterygota</taxon>
        <taxon>Diptera</taxon>
        <taxon>Nematocera</taxon>
        <taxon>Culicoidea</taxon>
        <taxon>Culicidae</taxon>
        <taxon>Anophelinae</taxon>
        <taxon>Anopheles</taxon>
    </lineage>
</organism>
<dbReference type="GO" id="GO:0070573">
    <property type="term" value="F:metallodipeptidase activity"/>
    <property type="evidence" value="ECO:0007669"/>
    <property type="project" value="InterPro"/>
</dbReference>
<dbReference type="EC" id="3.4.13.19" evidence="1"/>
<dbReference type="CDD" id="cd01301">
    <property type="entry name" value="rDP_like"/>
    <property type="match status" value="1"/>
</dbReference>
<accession>A0A182IY91</accession>
<dbReference type="InterPro" id="IPR032466">
    <property type="entry name" value="Metal_Hydrolase"/>
</dbReference>
<dbReference type="Pfam" id="PF01244">
    <property type="entry name" value="Peptidase_M19"/>
    <property type="match status" value="1"/>
</dbReference>
<keyword evidence="1" id="KW-0479">Metal-binding</keyword>
<dbReference type="Gene3D" id="3.20.20.140">
    <property type="entry name" value="Metal-dependent hydrolases"/>
    <property type="match status" value="1"/>
</dbReference>
<keyword evidence="1" id="KW-0482">Metalloprotease</keyword>
<keyword evidence="1" id="KW-0224">Dipeptidase</keyword>
<keyword evidence="1" id="KW-0336">GPI-anchor</keyword>
<keyword evidence="1" id="KW-0645">Protease</keyword>
<protein>
    <recommendedName>
        <fullName evidence="1">Dipeptidase</fullName>
        <ecNumber evidence="1">3.4.13.19</ecNumber>
    </recommendedName>
</protein>